<accession>A0A543HSZ1</accession>
<sequence length="77" mass="8768">MIEAEKANKTVMTLTRMCQLLGVDRCRFYEWRARQAAGPSPWAQRAAELRVRSKGSMSYLMALTGHRRSAPICKKPV</sequence>
<evidence type="ECO:0008006" key="3">
    <source>
        <dbReference type="Google" id="ProtNLM"/>
    </source>
</evidence>
<gene>
    <name evidence="1" type="ORF">FB466_2336</name>
</gene>
<keyword evidence="2" id="KW-1185">Reference proteome</keyword>
<evidence type="ECO:0000313" key="2">
    <source>
        <dbReference type="Proteomes" id="UP000318331"/>
    </source>
</evidence>
<name>A0A543HSZ1_9MICO</name>
<dbReference type="EMBL" id="VFPN01000003">
    <property type="protein sequence ID" value="TQM61384.1"/>
    <property type="molecule type" value="Genomic_DNA"/>
</dbReference>
<comment type="caution">
    <text evidence="1">The sequence shown here is derived from an EMBL/GenBank/DDBJ whole genome shotgun (WGS) entry which is preliminary data.</text>
</comment>
<organism evidence="1 2">
    <name type="scientific">Klugiella xanthotipulae</name>
    <dbReference type="NCBI Taxonomy" id="244735"/>
    <lineage>
        <taxon>Bacteria</taxon>
        <taxon>Bacillati</taxon>
        <taxon>Actinomycetota</taxon>
        <taxon>Actinomycetes</taxon>
        <taxon>Micrococcales</taxon>
        <taxon>Microbacteriaceae</taxon>
        <taxon>Klugiella</taxon>
    </lineage>
</organism>
<reference evidence="1 2" key="1">
    <citation type="submission" date="2019-06" db="EMBL/GenBank/DDBJ databases">
        <title>Sequencing the genomes of 1000 actinobacteria strains.</title>
        <authorList>
            <person name="Klenk H.-P."/>
        </authorList>
    </citation>
    <scope>NUCLEOTIDE SEQUENCE [LARGE SCALE GENOMIC DNA]</scope>
    <source>
        <strain evidence="1 2">DSM 18031</strain>
    </source>
</reference>
<protein>
    <recommendedName>
        <fullName evidence="3">Transposase</fullName>
    </recommendedName>
</protein>
<dbReference type="AlphaFoldDB" id="A0A543HSZ1"/>
<evidence type="ECO:0000313" key="1">
    <source>
        <dbReference type="EMBL" id="TQM61384.1"/>
    </source>
</evidence>
<dbReference type="Proteomes" id="UP000318331">
    <property type="component" value="Unassembled WGS sequence"/>
</dbReference>
<proteinExistence type="predicted"/>